<feature type="region of interest" description="Disordered" evidence="1">
    <location>
        <begin position="87"/>
        <end position="123"/>
    </location>
</feature>
<dbReference type="PROSITE" id="PS50020">
    <property type="entry name" value="WW_DOMAIN_2"/>
    <property type="match status" value="1"/>
</dbReference>
<accession>A0A368EXD9</accession>
<dbReference type="InterPro" id="IPR001202">
    <property type="entry name" value="WW_dom"/>
</dbReference>
<dbReference type="InterPro" id="IPR036020">
    <property type="entry name" value="WW_dom_sf"/>
</dbReference>
<dbReference type="CDD" id="cd00201">
    <property type="entry name" value="WW"/>
    <property type="match status" value="1"/>
</dbReference>
<comment type="caution">
    <text evidence="3">The sequence shown here is derived from an EMBL/GenBank/DDBJ whole genome shotgun (WGS) entry which is preliminary data.</text>
</comment>
<evidence type="ECO:0000256" key="1">
    <source>
        <dbReference type="SAM" id="MobiDB-lite"/>
    </source>
</evidence>
<sequence>SVEFDLSTENIPNETRPPCVYPLKGGRHRNIGSLWIGMHYLPSDQSPSESTSDLQVNNSMPEGWEEREDGNGRTFYVNHLQRTTHWDRPSQMNGVERQRNEEEVRRRRDDYERRRQVTNSSPDAVRSQLEAVWTSITRVLSSHWDSSADRSVRIACFLCLSLVYT</sequence>
<dbReference type="Pfam" id="PF00397">
    <property type="entry name" value="WW"/>
    <property type="match status" value="1"/>
</dbReference>
<dbReference type="EMBL" id="JOJR01019920">
    <property type="protein sequence ID" value="RCN24433.1"/>
    <property type="molecule type" value="Genomic_DNA"/>
</dbReference>
<evidence type="ECO:0000313" key="4">
    <source>
        <dbReference type="Proteomes" id="UP000252519"/>
    </source>
</evidence>
<feature type="domain" description="WW" evidence="2">
    <location>
        <begin position="58"/>
        <end position="91"/>
    </location>
</feature>
<organism evidence="3 4">
    <name type="scientific">Ancylostoma caninum</name>
    <name type="common">Dog hookworm</name>
    <dbReference type="NCBI Taxonomy" id="29170"/>
    <lineage>
        <taxon>Eukaryota</taxon>
        <taxon>Metazoa</taxon>
        <taxon>Ecdysozoa</taxon>
        <taxon>Nematoda</taxon>
        <taxon>Chromadorea</taxon>
        <taxon>Rhabditida</taxon>
        <taxon>Rhabditina</taxon>
        <taxon>Rhabditomorpha</taxon>
        <taxon>Strongyloidea</taxon>
        <taxon>Ancylostomatidae</taxon>
        <taxon>Ancylostomatinae</taxon>
        <taxon>Ancylostoma</taxon>
    </lineage>
</organism>
<proteinExistence type="predicted"/>
<dbReference type="AlphaFoldDB" id="A0A368EXD9"/>
<protein>
    <submittedName>
        <fullName evidence="3">WW domain protein</fullName>
    </submittedName>
</protein>
<gene>
    <name evidence="3" type="ORF">ANCCAN_29870</name>
</gene>
<feature type="compositionally biased region" description="Polar residues" evidence="1">
    <location>
        <begin position="44"/>
        <end position="60"/>
    </location>
</feature>
<name>A0A368EXD9_ANCCA</name>
<dbReference type="SUPFAM" id="SSF51045">
    <property type="entry name" value="WW domain"/>
    <property type="match status" value="1"/>
</dbReference>
<dbReference type="Gene3D" id="2.20.70.10">
    <property type="match status" value="1"/>
</dbReference>
<keyword evidence="4" id="KW-1185">Reference proteome</keyword>
<evidence type="ECO:0000259" key="2">
    <source>
        <dbReference type="PROSITE" id="PS50020"/>
    </source>
</evidence>
<feature type="non-terminal residue" evidence="3">
    <location>
        <position position="1"/>
    </location>
</feature>
<feature type="region of interest" description="Disordered" evidence="1">
    <location>
        <begin position="44"/>
        <end position="71"/>
    </location>
</feature>
<dbReference type="OrthoDB" id="423283at2759"/>
<evidence type="ECO:0000313" key="3">
    <source>
        <dbReference type="EMBL" id="RCN24433.1"/>
    </source>
</evidence>
<dbReference type="STRING" id="29170.A0A368EXD9"/>
<reference evidence="3 4" key="1">
    <citation type="submission" date="2014-10" db="EMBL/GenBank/DDBJ databases">
        <title>Draft genome of the hookworm Ancylostoma caninum.</title>
        <authorList>
            <person name="Mitreva M."/>
        </authorList>
    </citation>
    <scope>NUCLEOTIDE SEQUENCE [LARGE SCALE GENOMIC DNA]</scope>
    <source>
        <strain evidence="3 4">Baltimore</strain>
    </source>
</reference>
<feature type="compositionally biased region" description="Basic and acidic residues" evidence="1">
    <location>
        <begin position="96"/>
        <end position="115"/>
    </location>
</feature>
<dbReference type="Proteomes" id="UP000252519">
    <property type="component" value="Unassembled WGS sequence"/>
</dbReference>
<dbReference type="SMART" id="SM00456">
    <property type="entry name" value="WW"/>
    <property type="match status" value="1"/>
</dbReference>